<keyword evidence="14 19" id="KW-0862">Zinc</keyword>
<dbReference type="Gene3D" id="3.40.50.1970">
    <property type="match status" value="1"/>
</dbReference>
<dbReference type="NCBIfam" id="TIGR01357">
    <property type="entry name" value="aroB"/>
    <property type="match status" value="1"/>
</dbReference>
<dbReference type="GO" id="GO:0003856">
    <property type="term" value="F:3-dehydroquinate synthase activity"/>
    <property type="evidence" value="ECO:0007669"/>
    <property type="project" value="UniProtKB-UniRule"/>
</dbReference>
<feature type="binding site" evidence="19">
    <location>
        <begin position="129"/>
        <end position="130"/>
    </location>
    <ligand>
        <name>NAD(+)</name>
        <dbReference type="ChEBI" id="CHEBI:57540"/>
    </ligand>
</feature>
<sequence length="364" mass="37900">MFDIPVSLGERAYTIHIGENLAGTLFALADRYAAARRPIAVVTSPALPRLHPELFAGLAPRARLVFETSVDGEEAKTVGELAALWEKLAQARIDRSGVVFAVGGGVVGDLAGFAAASYLRGIAFVQVPTTLLSMTDSSVGGKTGVNLPSGKNLVGAFHQPDAVVADTALLKTLPPREFSAGTAEVIKYGLLADGAFFERLEAAGTLAWNSPELPAVVRRCCEIKAAVVAADERETAAENGRALLNLGHTFGHAIEKTAGYGAYLHGEAVAVGCVAAAMLSEKLGFAPAGTLVSRTAALCAKNALPVRLRAPLSVDALIAAAGNDKKILAGTRRWVLLRKIGEAFTTADVPEEAVRGVWRALGAV</sequence>
<dbReference type="InterPro" id="IPR016037">
    <property type="entry name" value="DHQ_synth_AroB"/>
</dbReference>
<comment type="caution">
    <text evidence="22">The sequence shown here is derived from an EMBL/GenBank/DDBJ whole genome shotgun (WGS) entry which is preliminary data.</text>
</comment>
<evidence type="ECO:0000256" key="9">
    <source>
        <dbReference type="ARBA" id="ARBA00017684"/>
    </source>
</evidence>
<feature type="domain" description="3-dehydroquinate synthase C-terminal" evidence="21">
    <location>
        <begin position="181"/>
        <end position="326"/>
    </location>
</feature>
<reference evidence="22" key="1">
    <citation type="submission" date="2020-10" db="EMBL/GenBank/DDBJ databases">
        <authorList>
            <person name="Gilroy R."/>
        </authorList>
    </citation>
    <scope>NUCLEOTIDE SEQUENCE</scope>
    <source>
        <strain evidence="22">10669</strain>
    </source>
</reference>
<evidence type="ECO:0000256" key="5">
    <source>
        <dbReference type="ARBA" id="ARBA00004496"/>
    </source>
</evidence>
<accession>A0A9D1T1S7</accession>
<name>A0A9D1T1S7_9BACT</name>
<dbReference type="CDD" id="cd08195">
    <property type="entry name" value="DHQS"/>
    <property type="match status" value="1"/>
</dbReference>
<keyword evidence="15 19" id="KW-0520">NAD</keyword>
<dbReference type="GO" id="GO:0008652">
    <property type="term" value="P:amino acid biosynthetic process"/>
    <property type="evidence" value="ECO:0007669"/>
    <property type="project" value="UniProtKB-KW"/>
</dbReference>
<comment type="catalytic activity">
    <reaction evidence="1 19">
        <text>7-phospho-2-dehydro-3-deoxy-D-arabino-heptonate = 3-dehydroquinate + phosphate</text>
        <dbReference type="Rhea" id="RHEA:21968"/>
        <dbReference type="ChEBI" id="CHEBI:32364"/>
        <dbReference type="ChEBI" id="CHEBI:43474"/>
        <dbReference type="ChEBI" id="CHEBI:58394"/>
        <dbReference type="EC" id="4.2.3.4"/>
    </reaction>
</comment>
<dbReference type="FunFam" id="3.40.50.1970:FF:000007">
    <property type="entry name" value="Pentafunctional AROM polypeptide"/>
    <property type="match status" value="1"/>
</dbReference>
<keyword evidence="16 19" id="KW-0057">Aromatic amino acid biosynthesis</keyword>
<dbReference type="PANTHER" id="PTHR43622:SF7">
    <property type="entry name" value="3-DEHYDROQUINATE SYNTHASE, CHLOROPLASTIC"/>
    <property type="match status" value="1"/>
</dbReference>
<keyword evidence="13 19" id="KW-0547">Nucleotide-binding</keyword>
<evidence type="ECO:0000256" key="15">
    <source>
        <dbReference type="ARBA" id="ARBA00023027"/>
    </source>
</evidence>
<proteinExistence type="inferred from homology"/>
<keyword evidence="12 19" id="KW-0479">Metal-binding</keyword>
<evidence type="ECO:0000256" key="2">
    <source>
        <dbReference type="ARBA" id="ARBA00001911"/>
    </source>
</evidence>
<organism evidence="22 23">
    <name type="scientific">Candidatus Spyradosoma merdigallinarum</name>
    <dbReference type="NCBI Taxonomy" id="2840950"/>
    <lineage>
        <taxon>Bacteria</taxon>
        <taxon>Pseudomonadati</taxon>
        <taxon>Verrucomicrobiota</taxon>
        <taxon>Opitutia</taxon>
        <taxon>Opitutia incertae sedis</taxon>
        <taxon>Candidatus Spyradosoma</taxon>
    </lineage>
</organism>
<dbReference type="PANTHER" id="PTHR43622">
    <property type="entry name" value="3-DEHYDROQUINATE SYNTHASE"/>
    <property type="match status" value="1"/>
</dbReference>
<evidence type="ECO:0000256" key="14">
    <source>
        <dbReference type="ARBA" id="ARBA00022833"/>
    </source>
</evidence>
<comment type="cofactor">
    <cofactor evidence="3">
        <name>Zn(2+)</name>
        <dbReference type="ChEBI" id="CHEBI:29105"/>
    </cofactor>
</comment>
<dbReference type="GO" id="GO:0005737">
    <property type="term" value="C:cytoplasm"/>
    <property type="evidence" value="ECO:0007669"/>
    <property type="project" value="UniProtKB-SubCell"/>
</dbReference>
<dbReference type="GO" id="GO:0000166">
    <property type="term" value="F:nucleotide binding"/>
    <property type="evidence" value="ECO:0007669"/>
    <property type="project" value="UniProtKB-KW"/>
</dbReference>
<evidence type="ECO:0000256" key="13">
    <source>
        <dbReference type="ARBA" id="ARBA00022741"/>
    </source>
</evidence>
<evidence type="ECO:0000256" key="18">
    <source>
        <dbReference type="ARBA" id="ARBA00023285"/>
    </source>
</evidence>
<dbReference type="EC" id="4.2.3.4" evidence="8 19"/>
<comment type="pathway">
    <text evidence="6 19">Metabolic intermediate biosynthesis; chorismate biosynthesis; chorismate from D-erythrose 4-phosphate and phosphoenolpyruvate: step 2/7.</text>
</comment>
<feature type="binding site" evidence="19">
    <location>
        <position position="265"/>
    </location>
    <ligand>
        <name>Zn(2+)</name>
        <dbReference type="ChEBI" id="CHEBI:29105"/>
    </ligand>
</feature>
<evidence type="ECO:0000259" key="20">
    <source>
        <dbReference type="Pfam" id="PF01761"/>
    </source>
</evidence>
<dbReference type="InterPro" id="IPR056179">
    <property type="entry name" value="DHQS_C"/>
</dbReference>
<evidence type="ECO:0000256" key="16">
    <source>
        <dbReference type="ARBA" id="ARBA00023141"/>
    </source>
</evidence>
<comment type="subcellular location">
    <subcellularLocation>
        <location evidence="5 19">Cytoplasm</location>
    </subcellularLocation>
</comment>
<comment type="similarity">
    <text evidence="7 19">Belongs to the sugar phosphate cyclases superfamily. Dehydroquinate synthase family.</text>
</comment>
<evidence type="ECO:0000256" key="3">
    <source>
        <dbReference type="ARBA" id="ARBA00001947"/>
    </source>
</evidence>
<keyword evidence="11 19" id="KW-0028">Amino-acid biosynthesis</keyword>
<dbReference type="PIRSF" id="PIRSF001455">
    <property type="entry name" value="DHQ_synth"/>
    <property type="match status" value="1"/>
</dbReference>
<dbReference type="Proteomes" id="UP000886812">
    <property type="component" value="Unassembled WGS sequence"/>
</dbReference>
<dbReference type="InterPro" id="IPR050071">
    <property type="entry name" value="Dehydroquinate_synthase"/>
</dbReference>
<evidence type="ECO:0000256" key="17">
    <source>
        <dbReference type="ARBA" id="ARBA00023239"/>
    </source>
</evidence>
<keyword evidence="10 19" id="KW-0963">Cytoplasm</keyword>
<evidence type="ECO:0000256" key="6">
    <source>
        <dbReference type="ARBA" id="ARBA00004661"/>
    </source>
</evidence>
<comment type="caution">
    <text evidence="19">Lacks conserved residue(s) required for the propagation of feature annotation.</text>
</comment>
<comment type="function">
    <text evidence="4 19">Catalyzes the conversion of 3-deoxy-D-arabino-heptulosonate 7-phosphate (DAHP) to dehydroquinate (DHQ).</text>
</comment>
<feature type="binding site" evidence="19">
    <location>
        <begin position="71"/>
        <end position="76"/>
    </location>
    <ligand>
        <name>NAD(+)</name>
        <dbReference type="ChEBI" id="CHEBI:57540"/>
    </ligand>
</feature>
<dbReference type="EMBL" id="DVOG01000192">
    <property type="protein sequence ID" value="HIV04930.1"/>
    <property type="molecule type" value="Genomic_DNA"/>
</dbReference>
<feature type="binding site" evidence="19">
    <location>
        <position position="248"/>
    </location>
    <ligand>
        <name>Zn(2+)</name>
        <dbReference type="ChEBI" id="CHEBI:29105"/>
    </ligand>
</feature>
<reference evidence="22" key="2">
    <citation type="journal article" date="2021" name="PeerJ">
        <title>Extensive microbial diversity within the chicken gut microbiome revealed by metagenomics and culture.</title>
        <authorList>
            <person name="Gilroy R."/>
            <person name="Ravi A."/>
            <person name="Getino M."/>
            <person name="Pursley I."/>
            <person name="Horton D.L."/>
            <person name="Alikhan N.F."/>
            <person name="Baker D."/>
            <person name="Gharbi K."/>
            <person name="Hall N."/>
            <person name="Watson M."/>
            <person name="Adriaenssens E.M."/>
            <person name="Foster-Nyarko E."/>
            <person name="Jarju S."/>
            <person name="Secka A."/>
            <person name="Antonio M."/>
            <person name="Oren A."/>
            <person name="Chaudhuri R.R."/>
            <person name="La Ragione R."/>
            <person name="Hildebrand F."/>
            <person name="Pallen M.J."/>
        </authorList>
    </citation>
    <scope>NUCLEOTIDE SEQUENCE</scope>
    <source>
        <strain evidence="22">10669</strain>
    </source>
</reference>
<feature type="binding site" evidence="19">
    <location>
        <position position="151"/>
    </location>
    <ligand>
        <name>NAD(+)</name>
        <dbReference type="ChEBI" id="CHEBI:57540"/>
    </ligand>
</feature>
<evidence type="ECO:0000256" key="11">
    <source>
        <dbReference type="ARBA" id="ARBA00022605"/>
    </source>
</evidence>
<dbReference type="InterPro" id="IPR030963">
    <property type="entry name" value="DHQ_synth_fam"/>
</dbReference>
<dbReference type="GO" id="GO:0009073">
    <property type="term" value="P:aromatic amino acid family biosynthetic process"/>
    <property type="evidence" value="ECO:0007669"/>
    <property type="project" value="UniProtKB-KW"/>
</dbReference>
<evidence type="ECO:0000256" key="7">
    <source>
        <dbReference type="ARBA" id="ARBA00005412"/>
    </source>
</evidence>
<gene>
    <name evidence="19 22" type="primary">aroB</name>
    <name evidence="22" type="ORF">IAC75_07295</name>
</gene>
<keyword evidence="18 19" id="KW-0170">Cobalt</keyword>
<dbReference type="Pfam" id="PF24621">
    <property type="entry name" value="DHQS_C"/>
    <property type="match status" value="1"/>
</dbReference>
<evidence type="ECO:0000313" key="23">
    <source>
        <dbReference type="Proteomes" id="UP000886812"/>
    </source>
</evidence>
<feature type="binding site" evidence="19">
    <location>
        <begin position="105"/>
        <end position="109"/>
    </location>
    <ligand>
        <name>NAD(+)</name>
        <dbReference type="ChEBI" id="CHEBI:57540"/>
    </ligand>
</feature>
<feature type="binding site" evidence="19">
    <location>
        <position position="142"/>
    </location>
    <ligand>
        <name>NAD(+)</name>
        <dbReference type="ChEBI" id="CHEBI:57540"/>
    </ligand>
</feature>
<evidence type="ECO:0000256" key="8">
    <source>
        <dbReference type="ARBA" id="ARBA00013031"/>
    </source>
</evidence>
<dbReference type="AlphaFoldDB" id="A0A9D1T1S7"/>
<comment type="cofactor">
    <cofactor evidence="19">
        <name>Co(2+)</name>
        <dbReference type="ChEBI" id="CHEBI:48828"/>
    </cofactor>
    <cofactor evidence="19">
        <name>Zn(2+)</name>
        <dbReference type="ChEBI" id="CHEBI:29105"/>
    </cofactor>
    <text evidence="19">Binds 1 divalent metal cation per subunit. Can use either Co(2+) or Zn(2+).</text>
</comment>
<keyword evidence="17 19" id="KW-0456">Lyase</keyword>
<dbReference type="SUPFAM" id="SSF56796">
    <property type="entry name" value="Dehydroquinate synthase-like"/>
    <property type="match status" value="1"/>
</dbReference>
<evidence type="ECO:0000256" key="1">
    <source>
        <dbReference type="ARBA" id="ARBA00001393"/>
    </source>
</evidence>
<evidence type="ECO:0000256" key="12">
    <source>
        <dbReference type="ARBA" id="ARBA00022723"/>
    </source>
</evidence>
<dbReference type="Gene3D" id="1.20.1090.10">
    <property type="entry name" value="Dehydroquinate synthase-like - alpha domain"/>
    <property type="match status" value="1"/>
</dbReference>
<feature type="binding site" evidence="19">
    <location>
        <position position="184"/>
    </location>
    <ligand>
        <name>Zn(2+)</name>
        <dbReference type="ChEBI" id="CHEBI:29105"/>
    </ligand>
</feature>
<comment type="cofactor">
    <cofactor evidence="2 19">
        <name>NAD(+)</name>
        <dbReference type="ChEBI" id="CHEBI:57540"/>
    </cofactor>
</comment>
<evidence type="ECO:0000313" key="22">
    <source>
        <dbReference type="EMBL" id="HIV04930.1"/>
    </source>
</evidence>
<evidence type="ECO:0000256" key="4">
    <source>
        <dbReference type="ARBA" id="ARBA00003485"/>
    </source>
</evidence>
<dbReference type="GO" id="GO:0046872">
    <property type="term" value="F:metal ion binding"/>
    <property type="evidence" value="ECO:0007669"/>
    <property type="project" value="UniProtKB-KW"/>
</dbReference>
<dbReference type="Pfam" id="PF01761">
    <property type="entry name" value="DHQ_synthase"/>
    <property type="match status" value="1"/>
</dbReference>
<protein>
    <recommendedName>
        <fullName evidence="9 19">3-dehydroquinate synthase</fullName>
        <shortName evidence="19">DHQS</shortName>
        <ecNumber evidence="8 19">4.2.3.4</ecNumber>
    </recommendedName>
</protein>
<evidence type="ECO:0000259" key="21">
    <source>
        <dbReference type="Pfam" id="PF24621"/>
    </source>
</evidence>
<dbReference type="InterPro" id="IPR030960">
    <property type="entry name" value="DHQS/DOIS_N"/>
</dbReference>
<dbReference type="GO" id="GO:0009423">
    <property type="term" value="P:chorismate biosynthetic process"/>
    <property type="evidence" value="ECO:0007669"/>
    <property type="project" value="UniProtKB-UniRule"/>
</dbReference>
<evidence type="ECO:0000256" key="10">
    <source>
        <dbReference type="ARBA" id="ARBA00022490"/>
    </source>
</evidence>
<feature type="domain" description="3-dehydroquinate synthase N-terminal" evidence="20">
    <location>
        <begin position="71"/>
        <end position="179"/>
    </location>
</feature>
<dbReference type="HAMAP" id="MF_00110">
    <property type="entry name" value="DHQ_synthase"/>
    <property type="match status" value="1"/>
</dbReference>
<evidence type="ECO:0000256" key="19">
    <source>
        <dbReference type="HAMAP-Rule" id="MF_00110"/>
    </source>
</evidence>